<keyword evidence="2" id="KW-0808">Transferase</keyword>
<dbReference type="EMBL" id="VSSQ01000044">
    <property type="protein sequence ID" value="MPL69029.1"/>
    <property type="molecule type" value="Genomic_DNA"/>
</dbReference>
<dbReference type="PANTHER" id="PTHR45036:SF1">
    <property type="entry name" value="METHYLTRANSFERASE LIKE 7A"/>
    <property type="match status" value="1"/>
</dbReference>
<proteinExistence type="predicted"/>
<dbReference type="InterPro" id="IPR013216">
    <property type="entry name" value="Methyltransf_11"/>
</dbReference>
<dbReference type="PANTHER" id="PTHR45036">
    <property type="entry name" value="METHYLTRANSFERASE LIKE 7B"/>
    <property type="match status" value="1"/>
</dbReference>
<accession>A0A644TQW7</accession>
<name>A0A644TQW7_9ZZZZ</name>
<gene>
    <name evidence="2" type="primary">ubiE_12</name>
    <name evidence="2" type="ORF">SDC9_14762</name>
</gene>
<dbReference type="GO" id="GO:0032259">
    <property type="term" value="P:methylation"/>
    <property type="evidence" value="ECO:0007669"/>
    <property type="project" value="UniProtKB-KW"/>
</dbReference>
<organism evidence="2">
    <name type="scientific">bioreactor metagenome</name>
    <dbReference type="NCBI Taxonomy" id="1076179"/>
    <lineage>
        <taxon>unclassified sequences</taxon>
        <taxon>metagenomes</taxon>
        <taxon>ecological metagenomes</taxon>
    </lineage>
</organism>
<reference evidence="2" key="1">
    <citation type="submission" date="2019-08" db="EMBL/GenBank/DDBJ databases">
        <authorList>
            <person name="Kucharzyk K."/>
            <person name="Murdoch R.W."/>
            <person name="Higgins S."/>
            <person name="Loffler F."/>
        </authorList>
    </citation>
    <scope>NUCLEOTIDE SEQUENCE</scope>
</reference>
<evidence type="ECO:0000313" key="2">
    <source>
        <dbReference type="EMBL" id="MPL69029.1"/>
    </source>
</evidence>
<dbReference type="EC" id="2.1.1.163" evidence="2"/>
<dbReference type="GO" id="GO:0043770">
    <property type="term" value="F:demethylmenaquinone methyltransferase activity"/>
    <property type="evidence" value="ECO:0007669"/>
    <property type="project" value="UniProtKB-EC"/>
</dbReference>
<dbReference type="SUPFAM" id="SSF53335">
    <property type="entry name" value="S-adenosyl-L-methionine-dependent methyltransferases"/>
    <property type="match status" value="1"/>
</dbReference>
<feature type="domain" description="Methyltransferase type 11" evidence="1">
    <location>
        <begin position="37"/>
        <end position="132"/>
    </location>
</feature>
<keyword evidence="2" id="KW-0489">Methyltransferase</keyword>
<dbReference type="InterPro" id="IPR052356">
    <property type="entry name" value="Thiol_S-MT"/>
</dbReference>
<dbReference type="GO" id="GO:0008757">
    <property type="term" value="F:S-adenosylmethionine-dependent methyltransferase activity"/>
    <property type="evidence" value="ECO:0007669"/>
    <property type="project" value="InterPro"/>
</dbReference>
<dbReference type="Pfam" id="PF08241">
    <property type="entry name" value="Methyltransf_11"/>
    <property type="match status" value="1"/>
</dbReference>
<dbReference type="Gene3D" id="3.40.50.150">
    <property type="entry name" value="Vaccinia Virus protein VP39"/>
    <property type="match status" value="1"/>
</dbReference>
<dbReference type="AlphaFoldDB" id="A0A644TQW7"/>
<comment type="caution">
    <text evidence="2">The sequence shown here is derived from an EMBL/GenBank/DDBJ whole genome shotgun (WGS) entry which is preliminary data.</text>
</comment>
<dbReference type="InterPro" id="IPR029063">
    <property type="entry name" value="SAM-dependent_MTases_sf"/>
</dbReference>
<keyword evidence="2" id="KW-0830">Ubiquinone</keyword>
<evidence type="ECO:0000259" key="1">
    <source>
        <dbReference type="Pfam" id="PF08241"/>
    </source>
</evidence>
<protein>
    <submittedName>
        <fullName evidence="2">Ubiquinone/menaquinone biosynthesis C-methyltransferase UbiE</fullName>
        <ecNumber evidence="2">2.1.1.163</ecNumber>
    </submittedName>
</protein>
<dbReference type="CDD" id="cd02440">
    <property type="entry name" value="AdoMet_MTases"/>
    <property type="match status" value="1"/>
</dbReference>
<sequence length="195" mass="21526">MSKIKYDDIAGKYDVVDLVIPSKWRHRAASLTYGRVLEVGIGTGLNIPFYPNHCQEIIGIDVSAPMLGQAAERVPLSKVPVKLQAMDVQNLLLPAGSFDCVLATFVFCTVPDPFQGLRECHRVLKPGGNLVLLEHMGSENRQLRQVMNWLNPLTVRLLGDHINRDTVKLVAAAGFRTQIVENLFGDVVRLVVAGK</sequence>